<protein>
    <submittedName>
        <fullName evidence="9">ESF1 homolog</fullName>
    </submittedName>
</protein>
<dbReference type="InterPro" id="IPR039754">
    <property type="entry name" value="Esf1"/>
</dbReference>
<feature type="region of interest" description="Disordered" evidence="5">
    <location>
        <begin position="685"/>
        <end position="727"/>
    </location>
</feature>
<evidence type="ECO:0000256" key="3">
    <source>
        <dbReference type="ARBA" id="ARBA00023054"/>
    </source>
</evidence>
<comment type="subcellular location">
    <subcellularLocation>
        <location evidence="1">Nucleus</location>
        <location evidence="1">Nucleolus</location>
    </subcellularLocation>
</comment>
<comment type="similarity">
    <text evidence="2">Belongs to the ESF1 family.</text>
</comment>
<evidence type="ECO:0000313" key="8">
    <source>
        <dbReference type="Proteomes" id="UP000694888"/>
    </source>
</evidence>
<evidence type="ECO:0000259" key="6">
    <source>
        <dbReference type="Pfam" id="PF08159"/>
    </source>
</evidence>
<feature type="compositionally biased region" description="Basic and acidic residues" evidence="5">
    <location>
        <begin position="1"/>
        <end position="19"/>
    </location>
</feature>
<feature type="compositionally biased region" description="Basic and acidic residues" evidence="5">
    <location>
        <begin position="319"/>
        <end position="332"/>
    </location>
</feature>
<evidence type="ECO:0000256" key="5">
    <source>
        <dbReference type="SAM" id="MobiDB-lite"/>
    </source>
</evidence>
<dbReference type="PANTHER" id="PTHR12202">
    <property type="entry name" value="ESF1 HOMOLOG"/>
    <property type="match status" value="1"/>
</dbReference>
<reference evidence="9" key="1">
    <citation type="submission" date="2025-08" db="UniProtKB">
        <authorList>
            <consortium name="RefSeq"/>
        </authorList>
    </citation>
    <scope>IDENTIFICATION</scope>
</reference>
<feature type="compositionally biased region" description="Polar residues" evidence="5">
    <location>
        <begin position="112"/>
        <end position="122"/>
    </location>
</feature>
<keyword evidence="8" id="KW-1185">Reference proteome</keyword>
<accession>A0ABM0JS35</accession>
<feature type="domain" description="ESF1 RRM" evidence="7">
    <location>
        <begin position="268"/>
        <end position="426"/>
    </location>
</feature>
<dbReference type="InterPro" id="IPR012580">
    <property type="entry name" value="NUC153"/>
</dbReference>
<proteinExistence type="inferred from homology"/>
<feature type="region of interest" description="Disordered" evidence="5">
    <location>
        <begin position="1"/>
        <end position="244"/>
    </location>
</feature>
<dbReference type="Proteomes" id="UP000694888">
    <property type="component" value="Unplaced"/>
</dbReference>
<feature type="region of interest" description="Disordered" evidence="5">
    <location>
        <begin position="580"/>
        <end position="672"/>
    </location>
</feature>
<sequence>MDAISDDPRFAHIASDPRFKPMPKSKKKVKIDSRFQSLFTNRHFSHRMDMDKRGRPVRDPSKKNKSTMERFYEMSDTSSDSDASESEESADSKSENLHQSQSQLSGGDSGSEQCPNGDSSAPVTVKKTTKKNQNAKNKSGNQLESVVPTKEDLSKLKGKKRKKLEDSNSDGTVVLPMKKKHKAKAGMDDEDFDNADTDGEENAEDNPSDGSRESATDEEEEGDLPDSEEEEEEEDLPEYTQDFDMEETDVDHRWNELQTDAPEVSQSTRRLAVCNMDWDFVKAQDLFVLFKSFVPEGGCVNSVAIYMSEFGKERMAEEAKLGPKEMRERVENGDNGGTQKGKRRKMDEKKEKHLRKERDVVHREKLREYQLNRLKYYYAVVDCDSVRTADTVYTECDGREYQLSSVRLDLRFIPEDMTFEDEPREMFSEGQTTVDYQPSTFQSTALCQARVEVTWDETEFDRLSRRVSALQQKELESIVEENKYSDIIAPPESDSEEEGGQPEWLKSVLAQNDDDDVDDDDDEEGSEEKVMTEQKKIDLYRKLLMDKITEEEEEKQKEENDVDKVLEWQPGLKTSVEKKLQKKAKKKEESTLVNHYLEKRKEKKRKKRERKLQEMVPEDGAEAFSDDELPEGVEIDDSLKEMMEGEHRGDGQGKKKKKRKTQEVAVEDEAEDMEKAELELMLMDDAGGRHLSKPELVPNSDSMSKKKRQSKKQMAKRKKTGQEDTEHFVLDVEDKRFGALFTSHHFHIDPTAPQFKKTKNMQRLVDEQIRRKSKGGSGKRKSRDGAESPSTGAGGAAATSRSVSQSLVESLKEKMKKKKKV</sequence>
<dbReference type="Pfam" id="PF25121">
    <property type="entry name" value="RRM_ESF1"/>
    <property type="match status" value="1"/>
</dbReference>
<feature type="compositionally biased region" description="Basic and acidic residues" evidence="5">
    <location>
        <begin position="345"/>
        <end position="356"/>
    </location>
</feature>
<keyword evidence="3" id="KW-0175">Coiled coil</keyword>
<name>A0ABM0JS35_APLCA</name>
<feature type="compositionally biased region" description="Acidic residues" evidence="5">
    <location>
        <begin position="512"/>
        <end position="526"/>
    </location>
</feature>
<feature type="region of interest" description="Disordered" evidence="5">
    <location>
        <begin position="747"/>
        <end position="821"/>
    </location>
</feature>
<keyword evidence="4" id="KW-0539">Nucleus</keyword>
<evidence type="ECO:0000259" key="7">
    <source>
        <dbReference type="Pfam" id="PF25121"/>
    </source>
</evidence>
<feature type="compositionally biased region" description="Acidic residues" evidence="5">
    <location>
        <begin position="616"/>
        <end position="636"/>
    </location>
</feature>
<feature type="region of interest" description="Disordered" evidence="5">
    <location>
        <begin position="319"/>
        <end position="356"/>
    </location>
</feature>
<feature type="compositionally biased region" description="Basic residues" evidence="5">
    <location>
        <begin position="771"/>
        <end position="782"/>
    </location>
</feature>
<gene>
    <name evidence="9" type="primary">LOC101853239</name>
</gene>
<evidence type="ECO:0000256" key="1">
    <source>
        <dbReference type="ARBA" id="ARBA00004604"/>
    </source>
</evidence>
<feature type="compositionally biased region" description="Basic and acidic residues" evidence="5">
    <location>
        <begin position="586"/>
        <end position="600"/>
    </location>
</feature>
<dbReference type="InterPro" id="IPR056750">
    <property type="entry name" value="RRM_ESF1"/>
</dbReference>
<dbReference type="PANTHER" id="PTHR12202:SF0">
    <property type="entry name" value="ESF1 HOMOLOG"/>
    <property type="match status" value="1"/>
</dbReference>
<dbReference type="RefSeq" id="XP_005100252.1">
    <property type="nucleotide sequence ID" value="XM_005100195.3"/>
</dbReference>
<dbReference type="GeneID" id="101853239"/>
<feature type="compositionally biased region" description="Basic residues" evidence="5">
    <location>
        <begin position="601"/>
        <end position="610"/>
    </location>
</feature>
<feature type="compositionally biased region" description="Basic and acidic residues" evidence="5">
    <location>
        <begin position="46"/>
        <end position="73"/>
    </location>
</feature>
<organism evidence="8 9">
    <name type="scientific">Aplysia californica</name>
    <name type="common">California sea hare</name>
    <dbReference type="NCBI Taxonomy" id="6500"/>
    <lineage>
        <taxon>Eukaryota</taxon>
        <taxon>Metazoa</taxon>
        <taxon>Spiralia</taxon>
        <taxon>Lophotrochozoa</taxon>
        <taxon>Mollusca</taxon>
        <taxon>Gastropoda</taxon>
        <taxon>Heterobranchia</taxon>
        <taxon>Euthyneura</taxon>
        <taxon>Tectipleura</taxon>
        <taxon>Aplysiida</taxon>
        <taxon>Aplysioidea</taxon>
        <taxon>Aplysiidae</taxon>
        <taxon>Aplysia</taxon>
    </lineage>
</organism>
<feature type="compositionally biased region" description="Acidic residues" evidence="5">
    <location>
        <begin position="216"/>
        <end position="244"/>
    </location>
</feature>
<feature type="region of interest" description="Disordered" evidence="5">
    <location>
        <begin position="510"/>
        <end position="533"/>
    </location>
</feature>
<feature type="compositionally biased region" description="Basic residues" evidence="5">
    <location>
        <begin position="705"/>
        <end position="719"/>
    </location>
</feature>
<feature type="compositionally biased region" description="Acidic residues" evidence="5">
    <location>
        <begin position="188"/>
        <end position="207"/>
    </location>
</feature>
<evidence type="ECO:0000313" key="9">
    <source>
        <dbReference type="RefSeq" id="XP_005100252.1"/>
    </source>
</evidence>
<evidence type="ECO:0000256" key="2">
    <source>
        <dbReference type="ARBA" id="ARBA00009087"/>
    </source>
</evidence>
<feature type="domain" description="NUC153" evidence="6">
    <location>
        <begin position="734"/>
        <end position="762"/>
    </location>
</feature>
<feature type="compositionally biased region" description="Basic and acidic residues" evidence="5">
    <location>
        <begin position="637"/>
        <end position="653"/>
    </location>
</feature>
<dbReference type="Pfam" id="PF08159">
    <property type="entry name" value="NUC153"/>
    <property type="match status" value="1"/>
</dbReference>
<evidence type="ECO:0000256" key="4">
    <source>
        <dbReference type="ARBA" id="ARBA00023242"/>
    </source>
</evidence>
<feature type="compositionally biased region" description="Low complexity" evidence="5">
    <location>
        <begin position="787"/>
        <end position="809"/>
    </location>
</feature>